<comment type="cofactor">
    <cofactor evidence="1 11">
        <name>Zn(2+)</name>
        <dbReference type="ChEBI" id="CHEBI:29105"/>
    </cofactor>
</comment>
<dbReference type="OrthoDB" id="9782003at2"/>
<reference evidence="13 14" key="1">
    <citation type="submission" date="2018-05" db="EMBL/GenBank/DDBJ databases">
        <title>Reference genomes for bee gut microbiota database.</title>
        <authorList>
            <person name="Ellegaard K.M."/>
        </authorList>
    </citation>
    <scope>NUCLEOTIDE SEQUENCE [LARGE SCALE GENOMIC DNA]</scope>
    <source>
        <strain evidence="13 14">ESL0182</strain>
    </source>
</reference>
<dbReference type="InterPro" id="IPR008915">
    <property type="entry name" value="Peptidase_M50"/>
</dbReference>
<feature type="domain" description="PDZ" evidence="12">
    <location>
        <begin position="218"/>
        <end position="268"/>
    </location>
</feature>
<keyword evidence="5 11" id="KW-0812">Transmembrane</keyword>
<evidence type="ECO:0000256" key="1">
    <source>
        <dbReference type="ARBA" id="ARBA00001947"/>
    </source>
</evidence>
<evidence type="ECO:0000256" key="7">
    <source>
        <dbReference type="ARBA" id="ARBA00022833"/>
    </source>
</evidence>
<feature type="transmembrane region" description="Helical" evidence="11">
    <location>
        <begin position="433"/>
        <end position="454"/>
    </location>
</feature>
<keyword evidence="14" id="KW-1185">Reference proteome</keyword>
<sequence>MYLLHYLCIYSKRLLILLWSLLLFLITISILVTVHEFGHYFVARLCKVQVECFSIGFGKKIWSHRFSNGTELVIAMIPLGGYVRMLDSRTTELSPNLEKLAFDKKKIWQRAAIIFAGPFANFVLALIIYWIVFLMGVVDYPVKIKNTIPATPAASIHIPAEAELKMIDKVKINSWNDVKVALISALGKNNINVTYIDSSVINNRQQAVSRNVNISDWSFDLEKESAIAAFGFIPKQVEIYPIISKIVANSAAAQAGLQVGDKIISYNDHLYQNWQDFTDTIKKAETIKIKVNRNNKDVELTLQPTINKNGEGVAGFYPTSDVVIKQYNVLNGFGKAMERTLLETEFTFRSFYQLVTGVVGLKYLSGSITIAKSAGQTASYGFTPYLCFLAFISINLGVINLVPLPMLDGGQLLFLFFEMIKGKALSNKTQERFFLIGFVLLMVIMGIALFNDILRL</sequence>
<evidence type="ECO:0000256" key="11">
    <source>
        <dbReference type="RuleBase" id="RU362031"/>
    </source>
</evidence>
<dbReference type="SUPFAM" id="SSF50156">
    <property type="entry name" value="PDZ domain-like"/>
    <property type="match status" value="2"/>
</dbReference>
<keyword evidence="9 11" id="KW-0482">Metalloprotease</keyword>
<evidence type="ECO:0000313" key="13">
    <source>
        <dbReference type="EMBL" id="PXZ08246.1"/>
    </source>
</evidence>
<comment type="subcellular location">
    <subcellularLocation>
        <location evidence="2">Membrane</location>
        <topology evidence="2">Multi-pass membrane protein</topology>
    </subcellularLocation>
</comment>
<keyword evidence="8 11" id="KW-1133">Transmembrane helix</keyword>
<feature type="transmembrane region" description="Helical" evidence="11">
    <location>
        <begin position="382"/>
        <end position="402"/>
    </location>
</feature>
<dbReference type="Pfam" id="PF17820">
    <property type="entry name" value="PDZ_6"/>
    <property type="match status" value="1"/>
</dbReference>
<dbReference type="InterPro" id="IPR004387">
    <property type="entry name" value="Pept_M50_Zn"/>
</dbReference>
<comment type="similarity">
    <text evidence="3 11">Belongs to the peptidase M50B family.</text>
</comment>
<dbReference type="GO" id="GO:0004222">
    <property type="term" value="F:metalloendopeptidase activity"/>
    <property type="evidence" value="ECO:0007669"/>
    <property type="project" value="InterPro"/>
</dbReference>
<evidence type="ECO:0000256" key="10">
    <source>
        <dbReference type="ARBA" id="ARBA00023136"/>
    </source>
</evidence>
<dbReference type="GO" id="GO:0006508">
    <property type="term" value="P:proteolysis"/>
    <property type="evidence" value="ECO:0007669"/>
    <property type="project" value="UniProtKB-KW"/>
</dbReference>
<dbReference type="InterPro" id="IPR001478">
    <property type="entry name" value="PDZ"/>
</dbReference>
<dbReference type="EC" id="3.4.24.-" evidence="11"/>
<feature type="transmembrane region" description="Helical" evidence="11">
    <location>
        <begin position="112"/>
        <end position="138"/>
    </location>
</feature>
<feature type="transmembrane region" description="Helical" evidence="11">
    <location>
        <begin position="14"/>
        <end position="34"/>
    </location>
</feature>
<organism evidence="13 14">
    <name type="scientific">Gilliamella apicola</name>
    <dbReference type="NCBI Taxonomy" id="1196095"/>
    <lineage>
        <taxon>Bacteria</taxon>
        <taxon>Pseudomonadati</taxon>
        <taxon>Pseudomonadota</taxon>
        <taxon>Gammaproteobacteria</taxon>
        <taxon>Orbales</taxon>
        <taxon>Orbaceae</taxon>
        <taxon>Gilliamella</taxon>
    </lineage>
</organism>
<evidence type="ECO:0000256" key="3">
    <source>
        <dbReference type="ARBA" id="ARBA00007931"/>
    </source>
</evidence>
<evidence type="ECO:0000256" key="4">
    <source>
        <dbReference type="ARBA" id="ARBA00022670"/>
    </source>
</evidence>
<dbReference type="NCBIfam" id="TIGR00054">
    <property type="entry name" value="RIP metalloprotease RseP"/>
    <property type="match status" value="1"/>
</dbReference>
<proteinExistence type="inferred from homology"/>
<comment type="caution">
    <text evidence="13">The sequence shown here is derived from an EMBL/GenBank/DDBJ whole genome shotgun (WGS) entry which is preliminary data.</text>
</comment>
<dbReference type="GO" id="GO:0016020">
    <property type="term" value="C:membrane"/>
    <property type="evidence" value="ECO:0007669"/>
    <property type="project" value="UniProtKB-SubCell"/>
</dbReference>
<dbReference type="Gene3D" id="2.30.42.10">
    <property type="match status" value="2"/>
</dbReference>
<keyword evidence="4 13" id="KW-0645">Protease</keyword>
<dbReference type="AlphaFoldDB" id="A0A2V4EBJ1"/>
<evidence type="ECO:0000256" key="2">
    <source>
        <dbReference type="ARBA" id="ARBA00004141"/>
    </source>
</evidence>
<dbReference type="PANTHER" id="PTHR42837">
    <property type="entry name" value="REGULATOR OF SIGMA-E PROTEASE RSEP"/>
    <property type="match status" value="1"/>
</dbReference>
<dbReference type="PANTHER" id="PTHR42837:SF2">
    <property type="entry name" value="MEMBRANE METALLOPROTEASE ARASP2, CHLOROPLASTIC-RELATED"/>
    <property type="match status" value="1"/>
</dbReference>
<evidence type="ECO:0000256" key="6">
    <source>
        <dbReference type="ARBA" id="ARBA00022801"/>
    </source>
</evidence>
<keyword evidence="6 11" id="KW-0378">Hydrolase</keyword>
<evidence type="ECO:0000256" key="8">
    <source>
        <dbReference type="ARBA" id="ARBA00022989"/>
    </source>
</evidence>
<dbReference type="EMBL" id="QGLR01000006">
    <property type="protein sequence ID" value="PXZ08246.1"/>
    <property type="molecule type" value="Genomic_DNA"/>
</dbReference>
<dbReference type="SMART" id="SM00228">
    <property type="entry name" value="PDZ"/>
    <property type="match status" value="1"/>
</dbReference>
<dbReference type="InterPro" id="IPR036034">
    <property type="entry name" value="PDZ_sf"/>
</dbReference>
<dbReference type="CDD" id="cd06163">
    <property type="entry name" value="S2P-M50_PDZ_RseP-like"/>
    <property type="match status" value="2"/>
</dbReference>
<accession>A0A2V4EBJ1</accession>
<dbReference type="CDD" id="cd23081">
    <property type="entry name" value="cpPDZ_EcRseP-like"/>
    <property type="match status" value="1"/>
</dbReference>
<keyword evidence="7 11" id="KW-0862">Zinc</keyword>
<evidence type="ECO:0000259" key="12">
    <source>
        <dbReference type="PROSITE" id="PS50106"/>
    </source>
</evidence>
<protein>
    <recommendedName>
        <fullName evidence="11">Zinc metalloprotease</fullName>
        <ecNumber evidence="11">3.4.24.-</ecNumber>
    </recommendedName>
</protein>
<dbReference type="Proteomes" id="UP000247932">
    <property type="component" value="Unassembled WGS sequence"/>
</dbReference>
<evidence type="ECO:0000256" key="5">
    <source>
        <dbReference type="ARBA" id="ARBA00022692"/>
    </source>
</evidence>
<dbReference type="PROSITE" id="PS50106">
    <property type="entry name" value="PDZ"/>
    <property type="match status" value="1"/>
</dbReference>
<dbReference type="InterPro" id="IPR041489">
    <property type="entry name" value="PDZ_6"/>
</dbReference>
<keyword evidence="10 11" id="KW-0472">Membrane</keyword>
<gene>
    <name evidence="13" type="primary">rseP</name>
    <name evidence="13" type="ORF">DKK70_02595</name>
</gene>
<keyword evidence="11" id="KW-0479">Metal-binding</keyword>
<name>A0A2V4EBJ1_9GAMM</name>
<evidence type="ECO:0000313" key="14">
    <source>
        <dbReference type="Proteomes" id="UP000247932"/>
    </source>
</evidence>
<dbReference type="GO" id="GO:0046872">
    <property type="term" value="F:metal ion binding"/>
    <property type="evidence" value="ECO:0007669"/>
    <property type="project" value="UniProtKB-KW"/>
</dbReference>
<dbReference type="Pfam" id="PF02163">
    <property type="entry name" value="Peptidase_M50"/>
    <property type="match status" value="1"/>
</dbReference>
<evidence type="ECO:0000256" key="9">
    <source>
        <dbReference type="ARBA" id="ARBA00023049"/>
    </source>
</evidence>